<proteinExistence type="predicted"/>
<accession>A0A0C2TL22</accession>
<organism evidence="1 2">
    <name type="scientific">Amanita muscaria (strain Koide BX008)</name>
    <dbReference type="NCBI Taxonomy" id="946122"/>
    <lineage>
        <taxon>Eukaryota</taxon>
        <taxon>Fungi</taxon>
        <taxon>Dikarya</taxon>
        <taxon>Basidiomycota</taxon>
        <taxon>Agaricomycotina</taxon>
        <taxon>Agaricomycetes</taxon>
        <taxon>Agaricomycetidae</taxon>
        <taxon>Agaricales</taxon>
        <taxon>Pluteineae</taxon>
        <taxon>Amanitaceae</taxon>
        <taxon>Amanita</taxon>
    </lineage>
</organism>
<protein>
    <submittedName>
        <fullName evidence="1">Uncharacterized protein</fullName>
    </submittedName>
</protein>
<evidence type="ECO:0000313" key="1">
    <source>
        <dbReference type="EMBL" id="KIL67784.1"/>
    </source>
</evidence>
<dbReference type="AlphaFoldDB" id="A0A0C2TL22"/>
<gene>
    <name evidence="1" type="ORF">M378DRAFT_158972</name>
</gene>
<dbReference type="EMBL" id="KN818230">
    <property type="protein sequence ID" value="KIL67784.1"/>
    <property type="molecule type" value="Genomic_DNA"/>
</dbReference>
<name>A0A0C2TL22_AMAMK</name>
<dbReference type="Proteomes" id="UP000054549">
    <property type="component" value="Unassembled WGS sequence"/>
</dbReference>
<sequence length="67" mass="7944">MTIRWKCNIKSIVVYSQIKDRFEDRQIFAFCVIVIKNDQRRRLSLVCVGSTLKFYNDKSCLPNNLNT</sequence>
<reference evidence="1 2" key="1">
    <citation type="submission" date="2014-04" db="EMBL/GenBank/DDBJ databases">
        <title>Evolutionary Origins and Diversification of the Mycorrhizal Mutualists.</title>
        <authorList>
            <consortium name="DOE Joint Genome Institute"/>
            <consortium name="Mycorrhizal Genomics Consortium"/>
            <person name="Kohler A."/>
            <person name="Kuo A."/>
            <person name="Nagy L.G."/>
            <person name="Floudas D."/>
            <person name="Copeland A."/>
            <person name="Barry K.W."/>
            <person name="Cichocki N."/>
            <person name="Veneault-Fourrey C."/>
            <person name="LaButti K."/>
            <person name="Lindquist E.A."/>
            <person name="Lipzen A."/>
            <person name="Lundell T."/>
            <person name="Morin E."/>
            <person name="Murat C."/>
            <person name="Riley R."/>
            <person name="Ohm R."/>
            <person name="Sun H."/>
            <person name="Tunlid A."/>
            <person name="Henrissat B."/>
            <person name="Grigoriev I.V."/>
            <person name="Hibbett D.S."/>
            <person name="Martin F."/>
        </authorList>
    </citation>
    <scope>NUCLEOTIDE SEQUENCE [LARGE SCALE GENOMIC DNA]</scope>
    <source>
        <strain evidence="1 2">Koide BX008</strain>
    </source>
</reference>
<dbReference type="HOGENOM" id="CLU_2811859_0_0_1"/>
<keyword evidence="2" id="KW-1185">Reference proteome</keyword>
<evidence type="ECO:0000313" key="2">
    <source>
        <dbReference type="Proteomes" id="UP000054549"/>
    </source>
</evidence>
<dbReference type="InParanoid" id="A0A0C2TL22"/>